<evidence type="ECO:0000256" key="6">
    <source>
        <dbReference type="ARBA" id="ARBA00023242"/>
    </source>
</evidence>
<dbReference type="PRINTS" id="PR00025">
    <property type="entry name" value="ANTENNAPEDIA"/>
</dbReference>
<evidence type="ECO:0000259" key="11">
    <source>
        <dbReference type="PROSITE" id="PS50071"/>
    </source>
</evidence>
<dbReference type="FunFam" id="1.10.10.60:FF:000017">
    <property type="entry name" value="Homeobox protein antennapedia"/>
    <property type="match status" value="1"/>
</dbReference>
<proteinExistence type="inferred from homology"/>
<evidence type="ECO:0000256" key="1">
    <source>
        <dbReference type="ARBA" id="ARBA00004123"/>
    </source>
</evidence>
<dbReference type="InterPro" id="IPR000047">
    <property type="entry name" value="HTH_motif"/>
</dbReference>
<comment type="subcellular location">
    <subcellularLocation>
        <location evidence="1 7 8">Nucleus</location>
    </subcellularLocation>
</comment>
<dbReference type="GO" id="GO:0009952">
    <property type="term" value="P:anterior/posterior pattern specification"/>
    <property type="evidence" value="ECO:0007669"/>
    <property type="project" value="TreeGrafter"/>
</dbReference>
<dbReference type="Gene3D" id="1.10.10.60">
    <property type="entry name" value="Homeodomain-like"/>
    <property type="match status" value="1"/>
</dbReference>
<dbReference type="PRINTS" id="PR00031">
    <property type="entry name" value="HTHREPRESSR"/>
</dbReference>
<gene>
    <name evidence="13" type="primary">ftz</name>
</gene>
<feature type="DNA-binding region" description="Homeobox" evidence="7">
    <location>
        <begin position="189"/>
        <end position="248"/>
    </location>
</feature>
<keyword evidence="4 7" id="KW-0238">DNA-binding</keyword>
<dbReference type="InterPro" id="IPR001356">
    <property type="entry name" value="HD"/>
</dbReference>
<feature type="compositionally biased region" description="Polar residues" evidence="10">
    <location>
        <begin position="1"/>
        <end position="13"/>
    </location>
</feature>
<dbReference type="PROSITE" id="PS00027">
    <property type="entry name" value="HOMEOBOX_1"/>
    <property type="match status" value="1"/>
</dbReference>
<evidence type="ECO:0000313" key="12">
    <source>
        <dbReference type="EMBL" id="ALB00312.1"/>
    </source>
</evidence>
<keyword evidence="5 7" id="KW-0371">Homeobox</keyword>
<sequence>MSYYSEVSASTQPPHAAGSAGSAGAASGGWNYHQSQPHQHQHHGGHYHPHYYNPYFAAAASASASFVQQPQIHQPDNALLARREDINADSFGDNEPNTESRSPQSTPTPMASAAASSAHLASAASIYEQSEIARRMACEAALYEGMYSGQKAASPGPISAASSGAASAAASSYYPWMKNYNAADVSNGPKRTRQTYTRFQTLELEKEFHYNRYLTRRRRIEIAHHLGLSERQIKIWFQNRRMKAKKETKPSSTSQQQPQSETETEENDDTAGEITSARGGSDENTSIPHEHTSRAKLLWAH</sequence>
<feature type="compositionally biased region" description="Acidic residues" evidence="10">
    <location>
        <begin position="262"/>
        <end position="271"/>
    </location>
</feature>
<evidence type="ECO:0000256" key="8">
    <source>
        <dbReference type="RuleBase" id="RU000682"/>
    </source>
</evidence>
<keyword evidence="3" id="KW-0217">Developmental protein</keyword>
<evidence type="ECO:0000256" key="7">
    <source>
        <dbReference type="PROSITE-ProRule" id="PRU00108"/>
    </source>
</evidence>
<comment type="similarity">
    <text evidence="2 9">Belongs to the Antp homeobox family.</text>
</comment>
<feature type="region of interest" description="Disordered" evidence="10">
    <location>
        <begin position="88"/>
        <end position="115"/>
    </location>
</feature>
<dbReference type="InterPro" id="IPR017995">
    <property type="entry name" value="Homeobox_antennapedia"/>
</dbReference>
<dbReference type="InterPro" id="IPR017970">
    <property type="entry name" value="Homeobox_CS"/>
</dbReference>
<evidence type="ECO:0000256" key="5">
    <source>
        <dbReference type="ARBA" id="ARBA00023155"/>
    </source>
</evidence>
<evidence type="ECO:0000256" key="10">
    <source>
        <dbReference type="SAM" id="MobiDB-lite"/>
    </source>
</evidence>
<feature type="compositionally biased region" description="Basic residues" evidence="10">
    <location>
        <begin position="39"/>
        <end position="48"/>
    </location>
</feature>
<reference evidence="13" key="1">
    <citation type="submission" date="2015-07" db="EMBL/GenBank/DDBJ databases">
        <title>First identification of a single homeobox (Hox) cluster in the cyclopoid copepod Paracyclopina nana.</title>
        <authorList>
            <person name="Kim B.-M."/>
            <person name="Lee J.-S."/>
        </authorList>
    </citation>
    <scope>NUCLEOTIDE SEQUENCE</scope>
</reference>
<dbReference type="PROSITE" id="PS50071">
    <property type="entry name" value="HOMEOBOX_2"/>
    <property type="match status" value="1"/>
</dbReference>
<feature type="compositionally biased region" description="Low complexity" evidence="10">
    <location>
        <begin position="16"/>
        <end position="38"/>
    </location>
</feature>
<dbReference type="GO" id="GO:0005634">
    <property type="term" value="C:nucleus"/>
    <property type="evidence" value="ECO:0007669"/>
    <property type="project" value="UniProtKB-SubCell"/>
</dbReference>
<dbReference type="InterPro" id="IPR009057">
    <property type="entry name" value="Homeodomain-like_sf"/>
</dbReference>
<evidence type="ECO:0000256" key="2">
    <source>
        <dbReference type="ARBA" id="ARBA00009107"/>
    </source>
</evidence>
<feature type="compositionally biased region" description="Low complexity" evidence="10">
    <location>
        <begin position="250"/>
        <end position="261"/>
    </location>
</feature>
<dbReference type="EMBL" id="KT345727">
    <property type="protein sequence ID" value="ALB00317.1"/>
    <property type="molecule type" value="Genomic_DNA"/>
</dbReference>
<keyword evidence="6 7" id="KW-0539">Nucleus</keyword>
<accession>A0A0K2JNB3</accession>
<dbReference type="PRINTS" id="PR00024">
    <property type="entry name" value="HOMEOBOX"/>
</dbReference>
<feature type="region of interest" description="Disordered" evidence="10">
    <location>
        <begin position="1"/>
        <end position="48"/>
    </location>
</feature>
<evidence type="ECO:0000256" key="3">
    <source>
        <dbReference type="ARBA" id="ARBA00022473"/>
    </source>
</evidence>
<dbReference type="PANTHER" id="PTHR45659">
    <property type="entry name" value="HOMEOBOX PROTEIN HOX"/>
    <property type="match status" value="1"/>
</dbReference>
<dbReference type="AlphaFoldDB" id="A0A0K2JNB3"/>
<evidence type="ECO:0000313" key="13">
    <source>
        <dbReference type="EMBL" id="ALB00317.1"/>
    </source>
</evidence>
<reference evidence="12" key="2">
    <citation type="submission" date="2015-07" db="EMBL/GenBank/DDBJ databases">
        <title>Paracyclopina nana fushi tarazu.</title>
        <authorList>
            <person name="Kim B.-M."/>
        </authorList>
    </citation>
    <scope>NUCLEOTIDE SEQUENCE</scope>
</reference>
<dbReference type="SMART" id="SM00389">
    <property type="entry name" value="HOX"/>
    <property type="match status" value="1"/>
</dbReference>
<dbReference type="EMBL" id="KT253220">
    <property type="protein sequence ID" value="ALB00312.1"/>
    <property type="molecule type" value="Genomic_DNA"/>
</dbReference>
<feature type="region of interest" description="Disordered" evidence="10">
    <location>
        <begin position="244"/>
        <end position="301"/>
    </location>
</feature>
<name>A0A0K2JNB3_PARNA</name>
<evidence type="ECO:0000256" key="4">
    <source>
        <dbReference type="ARBA" id="ARBA00023125"/>
    </source>
</evidence>
<evidence type="ECO:0000256" key="9">
    <source>
        <dbReference type="RuleBase" id="RU004442"/>
    </source>
</evidence>
<dbReference type="PANTHER" id="PTHR45659:SF4">
    <property type="entry name" value="HOMEOBOX PROTEIN ABDOMINAL-A"/>
    <property type="match status" value="1"/>
</dbReference>
<organism evidence="13">
    <name type="scientific">Paracyclopina nana</name>
    <name type="common">Marine copepod</name>
    <dbReference type="NCBI Taxonomy" id="565004"/>
    <lineage>
        <taxon>Eukaryota</taxon>
        <taxon>Metazoa</taxon>
        <taxon>Ecdysozoa</taxon>
        <taxon>Arthropoda</taxon>
        <taxon>Crustacea</taxon>
        <taxon>Multicrustacea</taxon>
        <taxon>Hexanauplia</taxon>
        <taxon>Copepoda</taxon>
        <taxon>Cyclopoida</taxon>
        <taxon>Cyclopettidae</taxon>
        <taxon>Paracyclopina</taxon>
    </lineage>
</organism>
<protein>
    <submittedName>
        <fullName evidence="13">Fushi tarazu</fullName>
    </submittedName>
</protein>
<feature type="compositionally biased region" description="Polar residues" evidence="10">
    <location>
        <begin position="95"/>
        <end position="109"/>
    </location>
</feature>
<dbReference type="CDD" id="cd00086">
    <property type="entry name" value="homeodomain"/>
    <property type="match status" value="1"/>
</dbReference>
<feature type="domain" description="Homeobox" evidence="11">
    <location>
        <begin position="187"/>
        <end position="247"/>
    </location>
</feature>
<dbReference type="GO" id="GO:0000122">
    <property type="term" value="P:negative regulation of transcription by RNA polymerase II"/>
    <property type="evidence" value="ECO:0007669"/>
    <property type="project" value="TreeGrafter"/>
</dbReference>
<dbReference type="InterPro" id="IPR050296">
    <property type="entry name" value="Antp_homeobox"/>
</dbReference>
<dbReference type="GO" id="GO:0000981">
    <property type="term" value="F:DNA-binding transcription factor activity, RNA polymerase II-specific"/>
    <property type="evidence" value="ECO:0007669"/>
    <property type="project" value="InterPro"/>
</dbReference>
<dbReference type="Pfam" id="PF00046">
    <property type="entry name" value="Homeodomain"/>
    <property type="match status" value="1"/>
</dbReference>
<dbReference type="GO" id="GO:0000978">
    <property type="term" value="F:RNA polymerase II cis-regulatory region sequence-specific DNA binding"/>
    <property type="evidence" value="ECO:0007669"/>
    <property type="project" value="TreeGrafter"/>
</dbReference>
<dbReference type="SUPFAM" id="SSF46689">
    <property type="entry name" value="Homeodomain-like"/>
    <property type="match status" value="1"/>
</dbReference>
<dbReference type="InterPro" id="IPR020479">
    <property type="entry name" value="HD_metazoa"/>
</dbReference>